<comment type="catalytic activity">
    <reaction evidence="8 9">
        <text>L-2,4-diaminobutanoate + acetyl-CoA = (2S)-4-acetamido-2-aminobutanoate + CoA + H(+)</text>
        <dbReference type="Rhea" id="RHEA:16901"/>
        <dbReference type="ChEBI" id="CHEBI:15378"/>
        <dbReference type="ChEBI" id="CHEBI:57287"/>
        <dbReference type="ChEBI" id="CHEBI:57288"/>
        <dbReference type="ChEBI" id="CHEBI:58761"/>
        <dbReference type="ChEBI" id="CHEBI:58929"/>
        <dbReference type="EC" id="2.3.1.178"/>
    </reaction>
</comment>
<evidence type="ECO:0000256" key="5">
    <source>
        <dbReference type="ARBA" id="ARBA00017935"/>
    </source>
</evidence>
<dbReference type="Proteomes" id="UP000467637">
    <property type="component" value="Unassembled WGS sequence"/>
</dbReference>
<comment type="pathway">
    <text evidence="2 9">Amine and polyamine biosynthesis; ectoine biosynthesis; L-ectoine from L-aspartate 4-semialdehyde: step 2/3.</text>
</comment>
<name>A0ABW9ULR6_9BACL</name>
<organism evidence="11 12">
    <name type="scientific">Paenibacillus anseongense</name>
    <dbReference type="NCBI Taxonomy" id="2682845"/>
    <lineage>
        <taxon>Bacteria</taxon>
        <taxon>Bacillati</taxon>
        <taxon>Bacillota</taxon>
        <taxon>Bacilli</taxon>
        <taxon>Bacillales</taxon>
        <taxon>Paenibacillaceae</taxon>
        <taxon>Paenibacillus</taxon>
    </lineage>
</organism>
<evidence type="ECO:0000256" key="7">
    <source>
        <dbReference type="ARBA" id="ARBA00023315"/>
    </source>
</evidence>
<dbReference type="InterPro" id="IPR000182">
    <property type="entry name" value="GNAT_dom"/>
</dbReference>
<dbReference type="GO" id="GO:0033816">
    <property type="term" value="F:diaminobutyrate acetyltransferase activity"/>
    <property type="evidence" value="ECO:0007669"/>
    <property type="project" value="UniProtKB-EC"/>
</dbReference>
<dbReference type="CDD" id="cd04301">
    <property type="entry name" value="NAT_SF"/>
    <property type="match status" value="1"/>
</dbReference>
<evidence type="ECO:0000256" key="8">
    <source>
        <dbReference type="ARBA" id="ARBA00048924"/>
    </source>
</evidence>
<dbReference type="InterPro" id="IPR016181">
    <property type="entry name" value="Acyl_CoA_acyltransferase"/>
</dbReference>
<gene>
    <name evidence="9 11" type="primary">ectA</name>
    <name evidence="11" type="ORF">GON05_33205</name>
</gene>
<protein>
    <recommendedName>
        <fullName evidence="5 9">L-2,4-diaminobutyric acid acetyltransferase</fullName>
        <shortName evidence="9">DABA acetyltransferase</shortName>
        <ecNumber evidence="4 9">2.3.1.178</ecNumber>
    </recommendedName>
</protein>
<evidence type="ECO:0000256" key="6">
    <source>
        <dbReference type="ARBA" id="ARBA00022679"/>
    </source>
</evidence>
<dbReference type="PROSITE" id="PS51186">
    <property type="entry name" value="GNAT"/>
    <property type="match status" value="1"/>
</dbReference>
<evidence type="ECO:0000256" key="4">
    <source>
        <dbReference type="ARBA" id="ARBA00012355"/>
    </source>
</evidence>
<evidence type="ECO:0000259" key="10">
    <source>
        <dbReference type="PROSITE" id="PS51186"/>
    </source>
</evidence>
<dbReference type="Pfam" id="PF00583">
    <property type="entry name" value="Acetyltransf_1"/>
    <property type="match status" value="1"/>
</dbReference>
<evidence type="ECO:0000256" key="3">
    <source>
        <dbReference type="ARBA" id="ARBA00010712"/>
    </source>
</evidence>
<evidence type="ECO:0000256" key="2">
    <source>
        <dbReference type="ARBA" id="ARBA00004978"/>
    </source>
</evidence>
<feature type="domain" description="N-acetyltransferase" evidence="10">
    <location>
        <begin position="6"/>
        <end position="163"/>
    </location>
</feature>
<dbReference type="EMBL" id="WSEM01000034">
    <property type="protein sequence ID" value="MVQ39460.1"/>
    <property type="molecule type" value="Genomic_DNA"/>
</dbReference>
<evidence type="ECO:0000313" key="12">
    <source>
        <dbReference type="Proteomes" id="UP000467637"/>
    </source>
</evidence>
<dbReference type="RefSeq" id="WP_157325849.1">
    <property type="nucleotide sequence ID" value="NZ_WSEM01000034.1"/>
</dbReference>
<keyword evidence="7 9" id="KW-0012">Acyltransferase</keyword>
<dbReference type="EC" id="2.3.1.178" evidence="4 9"/>
<keyword evidence="12" id="KW-1185">Reference proteome</keyword>
<dbReference type="NCBIfam" id="TIGR02406">
    <property type="entry name" value="ectoine_EctA"/>
    <property type="match status" value="1"/>
</dbReference>
<sequence length="169" mass="18852">MKVNSAFIRSVSQQDGQYIWQAAIDSGNLDVNSAYCYIMFCKYFSETCRIAEIDGKVVGFVTAFIQPTNPENLFVWQIAVNAEHRGKGIAESLLRDLISVKSCAKVRYIETTISPSNAASIQLFSKFAQDLHASIVRKDGFPSSLFPDNKHEDEQLVIIGPIPKIKKVC</sequence>
<reference evidence="11 12" key="1">
    <citation type="submission" date="2019-12" db="EMBL/GenBank/DDBJ databases">
        <authorList>
            <person name="Huq M.A."/>
        </authorList>
    </citation>
    <scope>NUCLEOTIDE SEQUENCE [LARGE SCALE GENOMIC DNA]</scope>
    <source>
        <strain evidence="11 12">MAH-34</strain>
    </source>
</reference>
<dbReference type="InterPro" id="IPR012772">
    <property type="entry name" value="Ectoine_EctA"/>
</dbReference>
<evidence type="ECO:0000313" key="11">
    <source>
        <dbReference type="EMBL" id="MVQ39460.1"/>
    </source>
</evidence>
<comment type="function">
    <text evidence="1 9">Catalyzes the acetylation of L-2,4-diaminobutyrate (DABA) to gamma-N-acetyl-alpha,gamma-diaminobutyric acid (ADABA) with acetyl coenzyme A.</text>
</comment>
<comment type="similarity">
    <text evidence="3 9">Belongs to the acetyltransferase family. EctA subfamily.</text>
</comment>
<evidence type="ECO:0000256" key="1">
    <source>
        <dbReference type="ARBA" id="ARBA00003741"/>
    </source>
</evidence>
<proteinExistence type="inferred from homology"/>
<evidence type="ECO:0000256" key="9">
    <source>
        <dbReference type="RuleBase" id="RU365045"/>
    </source>
</evidence>
<dbReference type="Gene3D" id="3.40.630.30">
    <property type="match status" value="1"/>
</dbReference>
<dbReference type="SUPFAM" id="SSF55729">
    <property type="entry name" value="Acyl-CoA N-acyltransferases (Nat)"/>
    <property type="match status" value="1"/>
</dbReference>
<keyword evidence="6 9" id="KW-0808">Transferase</keyword>
<comment type="caution">
    <text evidence="11">The sequence shown here is derived from an EMBL/GenBank/DDBJ whole genome shotgun (WGS) entry which is preliminary data.</text>
</comment>
<accession>A0ABW9ULR6</accession>